<dbReference type="InterPro" id="IPR009081">
    <property type="entry name" value="PP-bd_ACP"/>
</dbReference>
<accession>A0A937G660</accession>
<dbReference type="Pfam" id="PF00501">
    <property type="entry name" value="AMP-binding"/>
    <property type="match status" value="1"/>
</dbReference>
<dbReference type="SUPFAM" id="SSF47336">
    <property type="entry name" value="ACP-like"/>
    <property type="match status" value="1"/>
</dbReference>
<dbReference type="RefSeq" id="WP_202858691.1">
    <property type="nucleotide sequence ID" value="NZ_JAEUGD010000066.1"/>
</dbReference>
<dbReference type="GO" id="GO:0005737">
    <property type="term" value="C:cytoplasm"/>
    <property type="evidence" value="ECO:0007669"/>
    <property type="project" value="TreeGrafter"/>
</dbReference>
<dbReference type="Gene3D" id="2.30.38.10">
    <property type="entry name" value="Luciferase, Domain 3"/>
    <property type="match status" value="1"/>
</dbReference>
<dbReference type="PANTHER" id="PTHR45527:SF1">
    <property type="entry name" value="FATTY ACID SYNTHASE"/>
    <property type="match status" value="1"/>
</dbReference>
<dbReference type="Gene3D" id="1.10.1200.10">
    <property type="entry name" value="ACP-like"/>
    <property type="match status" value="1"/>
</dbReference>
<keyword evidence="5" id="KW-1185">Reference proteome</keyword>
<dbReference type="Gene3D" id="3.30.300.30">
    <property type="match status" value="1"/>
</dbReference>
<dbReference type="EMBL" id="JAEUGD010000066">
    <property type="protein sequence ID" value="MBL6449156.1"/>
    <property type="molecule type" value="Genomic_DNA"/>
</dbReference>
<dbReference type="AlphaFoldDB" id="A0A937G660"/>
<dbReference type="GO" id="GO:0044550">
    <property type="term" value="P:secondary metabolite biosynthetic process"/>
    <property type="evidence" value="ECO:0007669"/>
    <property type="project" value="TreeGrafter"/>
</dbReference>
<keyword evidence="2" id="KW-0597">Phosphoprotein</keyword>
<sequence length="606" mass="67912">MNNNSQNGQMTLTRGDLLLHRLFEACVDVNPERIAAVSNKEESTYSEINRKANALANYLRNDFELGRNQTVALITEKSERMLVGMMAILKAGGAYVSIDPKYPKSLVDYILKDAQADILLVDSQFIHLIRGYEGRVCLVDIELDSLEDHPENLKVVNEPDDLAYIIYTSGTTGQRKGVAIAHEAILNTLQWRVKYYNFSESDVTLQIPSYSFDSSVADIFTTLISGGKLILPDEQLKTDPEYFNNQLKTYGVSNFLITPTFYQRLLPWLDKDQDSLRFITIAGERLTKELVKKHYEKFPEIELINEYGPSENSVCSTAKRLSATDSQVTIGKPIDGTSLWILNEKLEPVEGSEVGEIYLGGKGLAQGYFGKESLTASKFISHPGHPDQRIYKTGDLGKFVDEGEVEFMGRADNQVKIRGYRIEPDEITAKLLTMPEVKDAAVIAISDANDQPILVAFYSLKDDTEEAQLREFLNAELPDYMVPSHFVALDNMPLNHNGKLDTVALETAYAAKSENQSGKELKQMNEVERVLANIWNETLQVNGVDLDDNFFEIGGDSLKSIDIGARIYTELGISIPGVELYNYPTVAQLSEYLMKKMELQPQPSSD</sequence>
<dbReference type="PANTHER" id="PTHR45527">
    <property type="entry name" value="NONRIBOSOMAL PEPTIDE SYNTHETASE"/>
    <property type="match status" value="1"/>
</dbReference>
<evidence type="ECO:0000256" key="1">
    <source>
        <dbReference type="ARBA" id="ARBA00022450"/>
    </source>
</evidence>
<dbReference type="GO" id="GO:0043041">
    <property type="term" value="P:amino acid activation for nonribosomal peptide biosynthetic process"/>
    <property type="evidence" value="ECO:0007669"/>
    <property type="project" value="TreeGrafter"/>
</dbReference>
<comment type="caution">
    <text evidence="4">The sequence shown here is derived from an EMBL/GenBank/DDBJ whole genome shotgun (WGS) entry which is preliminary data.</text>
</comment>
<dbReference type="InterPro" id="IPR006162">
    <property type="entry name" value="Ppantetheine_attach_site"/>
</dbReference>
<dbReference type="Pfam" id="PF00550">
    <property type="entry name" value="PP-binding"/>
    <property type="match status" value="1"/>
</dbReference>
<proteinExistence type="predicted"/>
<dbReference type="Pfam" id="PF13193">
    <property type="entry name" value="AMP-binding_C"/>
    <property type="match status" value="1"/>
</dbReference>
<name>A0A937G660_9BACT</name>
<gene>
    <name evidence="4" type="ORF">JMN32_22785</name>
</gene>
<dbReference type="CDD" id="cd05930">
    <property type="entry name" value="A_NRPS"/>
    <property type="match status" value="1"/>
</dbReference>
<dbReference type="SMART" id="SM00823">
    <property type="entry name" value="PKS_PP"/>
    <property type="match status" value="1"/>
</dbReference>
<organism evidence="4 5">
    <name type="scientific">Fulvivirga marina</name>
    <dbReference type="NCBI Taxonomy" id="2494733"/>
    <lineage>
        <taxon>Bacteria</taxon>
        <taxon>Pseudomonadati</taxon>
        <taxon>Bacteroidota</taxon>
        <taxon>Cytophagia</taxon>
        <taxon>Cytophagales</taxon>
        <taxon>Fulvivirgaceae</taxon>
        <taxon>Fulvivirga</taxon>
    </lineage>
</organism>
<dbReference type="InterPro" id="IPR010071">
    <property type="entry name" value="AA_adenyl_dom"/>
</dbReference>
<dbReference type="InterPro" id="IPR036736">
    <property type="entry name" value="ACP-like_sf"/>
</dbReference>
<reference evidence="4" key="1">
    <citation type="submission" date="2021-01" db="EMBL/GenBank/DDBJ databases">
        <title>Fulvivirga kasyanovii gen. nov., sp nov., a novel member of the phylum Bacteroidetes isolated from seawater in a mussel farm.</title>
        <authorList>
            <person name="Zhao L.-H."/>
            <person name="Wang Z.-J."/>
        </authorList>
    </citation>
    <scope>NUCLEOTIDE SEQUENCE</scope>
    <source>
        <strain evidence="4">29W222</strain>
    </source>
</reference>
<dbReference type="FunFam" id="3.40.50.980:FF:000001">
    <property type="entry name" value="Non-ribosomal peptide synthetase"/>
    <property type="match status" value="1"/>
</dbReference>
<dbReference type="PROSITE" id="PS50075">
    <property type="entry name" value="CARRIER"/>
    <property type="match status" value="1"/>
</dbReference>
<dbReference type="SUPFAM" id="SSF56801">
    <property type="entry name" value="Acetyl-CoA synthetase-like"/>
    <property type="match status" value="1"/>
</dbReference>
<dbReference type="InterPro" id="IPR045851">
    <property type="entry name" value="AMP-bd_C_sf"/>
</dbReference>
<dbReference type="InterPro" id="IPR020806">
    <property type="entry name" value="PKS_PP-bd"/>
</dbReference>
<dbReference type="InterPro" id="IPR025110">
    <property type="entry name" value="AMP-bd_C"/>
</dbReference>
<dbReference type="Gene3D" id="3.40.50.980">
    <property type="match status" value="2"/>
</dbReference>
<feature type="domain" description="Carrier" evidence="3">
    <location>
        <begin position="522"/>
        <end position="597"/>
    </location>
</feature>
<dbReference type="GO" id="GO:0031177">
    <property type="term" value="F:phosphopantetheine binding"/>
    <property type="evidence" value="ECO:0007669"/>
    <property type="project" value="InterPro"/>
</dbReference>
<evidence type="ECO:0000313" key="5">
    <source>
        <dbReference type="Proteomes" id="UP000614216"/>
    </source>
</evidence>
<dbReference type="InterPro" id="IPR000873">
    <property type="entry name" value="AMP-dep_synth/lig_dom"/>
</dbReference>
<evidence type="ECO:0000256" key="2">
    <source>
        <dbReference type="ARBA" id="ARBA00022553"/>
    </source>
</evidence>
<evidence type="ECO:0000259" key="3">
    <source>
        <dbReference type="PROSITE" id="PS50075"/>
    </source>
</evidence>
<protein>
    <submittedName>
        <fullName evidence="4">Non-ribosomal peptide synthetase</fullName>
    </submittedName>
</protein>
<evidence type="ECO:0000313" key="4">
    <source>
        <dbReference type="EMBL" id="MBL6449156.1"/>
    </source>
</evidence>
<dbReference type="NCBIfam" id="TIGR01733">
    <property type="entry name" value="AA-adenyl-dom"/>
    <property type="match status" value="1"/>
</dbReference>
<dbReference type="Proteomes" id="UP000614216">
    <property type="component" value="Unassembled WGS sequence"/>
</dbReference>
<dbReference type="PROSITE" id="PS00012">
    <property type="entry name" value="PHOSPHOPANTETHEINE"/>
    <property type="match status" value="1"/>
</dbReference>
<keyword evidence="1" id="KW-0596">Phosphopantetheine</keyword>